<accession>A0AAD4N8S7</accession>
<proteinExistence type="predicted"/>
<evidence type="ECO:0000313" key="3">
    <source>
        <dbReference type="Proteomes" id="UP001201812"/>
    </source>
</evidence>
<dbReference type="AlphaFoldDB" id="A0AAD4N8S7"/>
<keyword evidence="3" id="KW-1185">Reference proteome</keyword>
<organism evidence="2 3">
    <name type="scientific">Ditylenchus destructor</name>
    <dbReference type="NCBI Taxonomy" id="166010"/>
    <lineage>
        <taxon>Eukaryota</taxon>
        <taxon>Metazoa</taxon>
        <taxon>Ecdysozoa</taxon>
        <taxon>Nematoda</taxon>
        <taxon>Chromadorea</taxon>
        <taxon>Rhabditida</taxon>
        <taxon>Tylenchina</taxon>
        <taxon>Tylenchomorpha</taxon>
        <taxon>Sphaerularioidea</taxon>
        <taxon>Anguinidae</taxon>
        <taxon>Anguininae</taxon>
        <taxon>Ditylenchus</taxon>
    </lineage>
</organism>
<keyword evidence="1" id="KW-0472">Membrane</keyword>
<dbReference type="EMBL" id="JAKKPZ010000009">
    <property type="protein sequence ID" value="KAI1717399.1"/>
    <property type="molecule type" value="Genomic_DNA"/>
</dbReference>
<dbReference type="Proteomes" id="UP001201812">
    <property type="component" value="Unassembled WGS sequence"/>
</dbReference>
<evidence type="ECO:0000313" key="2">
    <source>
        <dbReference type="EMBL" id="KAI1717399.1"/>
    </source>
</evidence>
<name>A0AAD4N8S7_9BILA</name>
<comment type="caution">
    <text evidence="2">The sequence shown here is derived from an EMBL/GenBank/DDBJ whole genome shotgun (WGS) entry which is preliminary data.</text>
</comment>
<gene>
    <name evidence="2" type="ORF">DdX_07145</name>
</gene>
<feature type="transmembrane region" description="Helical" evidence="1">
    <location>
        <begin position="51"/>
        <end position="75"/>
    </location>
</feature>
<sequence length="198" mass="22691">MNWECVERPAKDSLPSGLGAYRSQQRYFFVTAGRKDMKSERRRHIYSTTRYRHFAFFFHNAASFQLAAAHLLLLFRIYHPLANCSFASSSFTRCVYGEWRRGIQYQTSLLRCLNQTYDEEIEEKSSSSFGCGSPPTPKVIGNGFPRSITTTAISPHIKRQQFCSRSTPHSNQTHLTRRLCLEHVLGRGGKAQSNNIES</sequence>
<keyword evidence="1" id="KW-1133">Transmembrane helix</keyword>
<evidence type="ECO:0000256" key="1">
    <source>
        <dbReference type="SAM" id="Phobius"/>
    </source>
</evidence>
<reference evidence="2" key="1">
    <citation type="submission" date="2022-01" db="EMBL/GenBank/DDBJ databases">
        <title>Genome Sequence Resource for Two Populations of Ditylenchus destructor, the Migratory Endoparasitic Phytonematode.</title>
        <authorList>
            <person name="Zhang H."/>
            <person name="Lin R."/>
            <person name="Xie B."/>
        </authorList>
    </citation>
    <scope>NUCLEOTIDE SEQUENCE</scope>
    <source>
        <strain evidence="2">BazhouSP</strain>
    </source>
</reference>
<keyword evidence="1" id="KW-0812">Transmembrane</keyword>
<protein>
    <submittedName>
        <fullName evidence="2">Uncharacterized protein</fullName>
    </submittedName>
</protein>